<organism evidence="9 10">
    <name type="scientific">Pseudonocardia alaniniphila</name>
    <dbReference type="NCBI Taxonomy" id="75291"/>
    <lineage>
        <taxon>Bacteria</taxon>
        <taxon>Bacillati</taxon>
        <taxon>Actinomycetota</taxon>
        <taxon>Actinomycetes</taxon>
        <taxon>Pseudonocardiales</taxon>
        <taxon>Pseudonocardiaceae</taxon>
        <taxon>Pseudonocardia</taxon>
    </lineage>
</organism>
<feature type="transmembrane region" description="Helical" evidence="7">
    <location>
        <begin position="365"/>
        <end position="386"/>
    </location>
</feature>
<dbReference type="EMBL" id="JAKXMK010000002">
    <property type="protein sequence ID" value="MCH6164471.1"/>
    <property type="molecule type" value="Genomic_DNA"/>
</dbReference>
<evidence type="ECO:0000256" key="6">
    <source>
        <dbReference type="SAM" id="MobiDB-lite"/>
    </source>
</evidence>
<feature type="transmembrane region" description="Helical" evidence="7">
    <location>
        <begin position="298"/>
        <end position="318"/>
    </location>
</feature>
<evidence type="ECO:0000256" key="5">
    <source>
        <dbReference type="ARBA" id="ARBA00023136"/>
    </source>
</evidence>
<accession>A0ABS9T7J8</accession>
<evidence type="ECO:0000313" key="9">
    <source>
        <dbReference type="EMBL" id="MCH6164471.1"/>
    </source>
</evidence>
<name>A0ABS9T7J8_9PSEU</name>
<feature type="transmembrane region" description="Helical" evidence="7">
    <location>
        <begin position="339"/>
        <end position="359"/>
    </location>
</feature>
<feature type="region of interest" description="Disordered" evidence="6">
    <location>
        <begin position="505"/>
        <end position="528"/>
    </location>
</feature>
<dbReference type="PRINTS" id="PR01036">
    <property type="entry name" value="TCRTETB"/>
</dbReference>
<evidence type="ECO:0000259" key="8">
    <source>
        <dbReference type="PROSITE" id="PS50850"/>
    </source>
</evidence>
<sequence length="528" mass="55174">MVPSGSKTVGFRSERGPVLIAVMLSTALVALDSTIIATAVPSIVNDLGGFEQFPWLFSIYLLTQAVTVPLYGKFADVLGRKPVMLFGIAVFLLGSVLCGAAWSMPVLIISRAIQGIGAGAVLPISMTMVGDQYTVEERAKVQGYLASVWAVASVIGPTLGGIFAEYLTWRWIFFVNVPVGAVAMVMLVLKFTESVQRRKHRIDYLGATLLTLGCSLLILGLLEGGVAWRWGSVASVLIFVASAAMLIGFVFVERRAAEPVVPLWVFSRRTLVGGNLVSLIIGALLIGMSSYLPTFAEGVMGTGALVAGLTLGALTVGWPLSASQAGRIYMRLGFRDTGLIGSVVVVAGALLVALLPIGATVWQAAAAAFVLGIGLGLSSVPTLVAVQSTVGWSRRGVVTGTNMFNRSMGSAVGVAVFGAIANTTLANRFAHPPAAVAGQLPPSADATSLVLNGHPDPASPVDAFVREVLYAATHQVFVVMFAVSILTVAATALMPRRTEQLFVEEAQPRAESPSIPTACSPSQRSASS</sequence>
<feature type="transmembrane region" description="Helical" evidence="7">
    <location>
        <begin position="407"/>
        <end position="426"/>
    </location>
</feature>
<dbReference type="Proteomes" id="UP001299970">
    <property type="component" value="Unassembled WGS sequence"/>
</dbReference>
<feature type="transmembrane region" description="Helical" evidence="7">
    <location>
        <begin position="468"/>
        <end position="493"/>
    </location>
</feature>
<dbReference type="Gene3D" id="1.20.1250.20">
    <property type="entry name" value="MFS general substrate transporter like domains"/>
    <property type="match status" value="1"/>
</dbReference>
<dbReference type="InterPro" id="IPR020846">
    <property type="entry name" value="MFS_dom"/>
</dbReference>
<dbReference type="PROSITE" id="PS50850">
    <property type="entry name" value="MFS"/>
    <property type="match status" value="1"/>
</dbReference>
<dbReference type="InterPro" id="IPR036259">
    <property type="entry name" value="MFS_trans_sf"/>
</dbReference>
<geneLocation type="plasmid" evidence="9">
    <name>unnamed</name>
</geneLocation>
<evidence type="ECO:0000313" key="10">
    <source>
        <dbReference type="Proteomes" id="UP001299970"/>
    </source>
</evidence>
<dbReference type="SUPFAM" id="SSF103473">
    <property type="entry name" value="MFS general substrate transporter"/>
    <property type="match status" value="1"/>
</dbReference>
<proteinExistence type="predicted"/>
<keyword evidence="10" id="KW-1185">Reference proteome</keyword>
<evidence type="ECO:0000256" key="3">
    <source>
        <dbReference type="ARBA" id="ARBA00022692"/>
    </source>
</evidence>
<evidence type="ECO:0000256" key="7">
    <source>
        <dbReference type="SAM" id="Phobius"/>
    </source>
</evidence>
<feature type="transmembrane region" description="Helical" evidence="7">
    <location>
        <begin position="228"/>
        <end position="252"/>
    </location>
</feature>
<keyword evidence="3 7" id="KW-0812">Transmembrane</keyword>
<keyword evidence="5 7" id="KW-0472">Membrane</keyword>
<feature type="transmembrane region" description="Helical" evidence="7">
    <location>
        <begin position="272"/>
        <end position="292"/>
    </location>
</feature>
<keyword evidence="2" id="KW-0813">Transport</keyword>
<dbReference type="PANTHER" id="PTHR23501:SF191">
    <property type="entry name" value="VACUOLAR BASIC AMINO ACID TRANSPORTER 4"/>
    <property type="match status" value="1"/>
</dbReference>
<evidence type="ECO:0000256" key="1">
    <source>
        <dbReference type="ARBA" id="ARBA00004429"/>
    </source>
</evidence>
<dbReference type="Gene3D" id="1.20.1720.10">
    <property type="entry name" value="Multidrug resistance protein D"/>
    <property type="match status" value="1"/>
</dbReference>
<feature type="compositionally biased region" description="Polar residues" evidence="6">
    <location>
        <begin position="514"/>
        <end position="528"/>
    </location>
</feature>
<reference evidence="9 10" key="1">
    <citation type="submission" date="2022-03" db="EMBL/GenBank/DDBJ databases">
        <title>Pseudonocardia alaer sp. nov., a novel actinomycete isolated from reed forest soil.</title>
        <authorList>
            <person name="Wang L."/>
        </authorList>
    </citation>
    <scope>NUCLEOTIDE SEQUENCE [LARGE SCALE GENOMIC DNA]</scope>
    <source>
        <strain evidence="9 10">Y-16303</strain>
        <plasmid evidence="9">unnamed</plasmid>
    </source>
</reference>
<dbReference type="CDD" id="cd17502">
    <property type="entry name" value="MFS_Azr1_MDR_like"/>
    <property type="match status" value="1"/>
</dbReference>
<comment type="subcellular location">
    <subcellularLocation>
        <location evidence="1">Cell inner membrane</location>
        <topology evidence="1">Multi-pass membrane protein</topology>
    </subcellularLocation>
</comment>
<protein>
    <submittedName>
        <fullName evidence="9">MFS transporter</fullName>
    </submittedName>
</protein>
<dbReference type="Pfam" id="PF07690">
    <property type="entry name" value="MFS_1"/>
    <property type="match status" value="1"/>
</dbReference>
<evidence type="ECO:0000256" key="4">
    <source>
        <dbReference type="ARBA" id="ARBA00022989"/>
    </source>
</evidence>
<feature type="domain" description="Major facilitator superfamily (MFS) profile" evidence="8">
    <location>
        <begin position="18"/>
        <end position="499"/>
    </location>
</feature>
<keyword evidence="4 7" id="KW-1133">Transmembrane helix</keyword>
<comment type="caution">
    <text evidence="9">The sequence shown here is derived from an EMBL/GenBank/DDBJ whole genome shotgun (WGS) entry which is preliminary data.</text>
</comment>
<feature type="transmembrane region" description="Helical" evidence="7">
    <location>
        <begin position="141"/>
        <end position="163"/>
    </location>
</feature>
<dbReference type="PANTHER" id="PTHR23501">
    <property type="entry name" value="MAJOR FACILITATOR SUPERFAMILY"/>
    <property type="match status" value="1"/>
</dbReference>
<dbReference type="InterPro" id="IPR011701">
    <property type="entry name" value="MFS"/>
</dbReference>
<feature type="transmembrane region" description="Helical" evidence="7">
    <location>
        <begin position="18"/>
        <end position="40"/>
    </location>
</feature>
<gene>
    <name evidence="9" type="ORF">MMF94_02150</name>
</gene>
<feature type="transmembrane region" description="Helical" evidence="7">
    <location>
        <begin position="108"/>
        <end position="129"/>
    </location>
</feature>
<feature type="transmembrane region" description="Helical" evidence="7">
    <location>
        <begin position="83"/>
        <end position="102"/>
    </location>
</feature>
<feature type="transmembrane region" description="Helical" evidence="7">
    <location>
        <begin position="52"/>
        <end position="71"/>
    </location>
</feature>
<keyword evidence="9" id="KW-0614">Plasmid</keyword>
<feature type="transmembrane region" description="Helical" evidence="7">
    <location>
        <begin position="204"/>
        <end position="222"/>
    </location>
</feature>
<evidence type="ECO:0000256" key="2">
    <source>
        <dbReference type="ARBA" id="ARBA00022448"/>
    </source>
</evidence>
<feature type="transmembrane region" description="Helical" evidence="7">
    <location>
        <begin position="169"/>
        <end position="192"/>
    </location>
</feature>